<dbReference type="SUPFAM" id="SSF56925">
    <property type="entry name" value="OMPA-like"/>
    <property type="match status" value="1"/>
</dbReference>
<dbReference type="Proteomes" id="UP000637632">
    <property type="component" value="Unassembled WGS sequence"/>
</dbReference>
<dbReference type="InterPro" id="IPR027385">
    <property type="entry name" value="Beta-barrel_OMP"/>
</dbReference>
<sequence length="189" mass="19331">MIKKNIIAAALLATGFAMSASASAQAYVGGTVGQAKWNADCQGTTQCDTSDTAFKLLGGLDLYPNIAVEASYFSLGKATANVSGIKAELKASGVDLVGVFKTTPVNGFVGFAKLGVGYIKGEVNASIGAVKGSVSKNSAQAVAGLGVTYQVANNVNLRAEYERRDAKVADVDGAKVTISNFSVGVQYAF</sequence>
<protein>
    <submittedName>
        <fullName evidence="5">Outer membrane beta-barrel protein</fullName>
    </submittedName>
</protein>
<feature type="signal peptide" evidence="3">
    <location>
        <begin position="1"/>
        <end position="26"/>
    </location>
</feature>
<dbReference type="EMBL" id="JACOFT010000006">
    <property type="protein sequence ID" value="MBC3812864.1"/>
    <property type="molecule type" value="Genomic_DNA"/>
</dbReference>
<dbReference type="Pfam" id="PF13505">
    <property type="entry name" value="OMP_b-brl"/>
    <property type="match status" value="1"/>
</dbReference>
<accession>A0ABR6XKQ2</accession>
<evidence type="ECO:0000256" key="1">
    <source>
        <dbReference type="ARBA" id="ARBA00004442"/>
    </source>
</evidence>
<feature type="domain" description="Outer membrane protein beta-barrel" evidence="4">
    <location>
        <begin position="8"/>
        <end position="189"/>
    </location>
</feature>
<dbReference type="RefSeq" id="WP_190480768.1">
    <property type="nucleotide sequence ID" value="NZ_JACOFT010000006.1"/>
</dbReference>
<proteinExistence type="predicted"/>
<name>A0ABR6XKQ2_9BURK</name>
<organism evidence="5 6">
    <name type="scientific">Undibacterium aquatile</name>
    <dbReference type="NCBI Taxonomy" id="1537398"/>
    <lineage>
        <taxon>Bacteria</taxon>
        <taxon>Pseudomonadati</taxon>
        <taxon>Pseudomonadota</taxon>
        <taxon>Betaproteobacteria</taxon>
        <taxon>Burkholderiales</taxon>
        <taxon>Oxalobacteraceae</taxon>
        <taxon>Undibacterium</taxon>
    </lineage>
</organism>
<comment type="subcellular location">
    <subcellularLocation>
        <location evidence="1">Cell outer membrane</location>
    </subcellularLocation>
</comment>
<reference evidence="5 6" key="1">
    <citation type="submission" date="2020-08" db="EMBL/GenBank/DDBJ databases">
        <title>Novel species isolated from subtropical streams in China.</title>
        <authorList>
            <person name="Lu H."/>
        </authorList>
    </citation>
    <scope>NUCLEOTIDE SEQUENCE [LARGE SCALE GENOMIC DNA]</scope>
    <source>
        <strain evidence="5 6">CCTCC AB 2015119</strain>
    </source>
</reference>
<evidence type="ECO:0000313" key="6">
    <source>
        <dbReference type="Proteomes" id="UP000637632"/>
    </source>
</evidence>
<evidence type="ECO:0000256" key="3">
    <source>
        <dbReference type="SAM" id="SignalP"/>
    </source>
</evidence>
<evidence type="ECO:0000313" key="5">
    <source>
        <dbReference type="EMBL" id="MBC3812864.1"/>
    </source>
</evidence>
<keyword evidence="2 3" id="KW-0732">Signal</keyword>
<keyword evidence="6" id="KW-1185">Reference proteome</keyword>
<dbReference type="InterPro" id="IPR011250">
    <property type="entry name" value="OMP/PagP_B-barrel"/>
</dbReference>
<evidence type="ECO:0000259" key="4">
    <source>
        <dbReference type="Pfam" id="PF13505"/>
    </source>
</evidence>
<dbReference type="Gene3D" id="2.40.160.20">
    <property type="match status" value="1"/>
</dbReference>
<comment type="caution">
    <text evidence="5">The sequence shown here is derived from an EMBL/GenBank/DDBJ whole genome shotgun (WGS) entry which is preliminary data.</text>
</comment>
<gene>
    <name evidence="5" type="ORF">H8K26_15575</name>
</gene>
<feature type="chain" id="PRO_5045478713" evidence="3">
    <location>
        <begin position="27"/>
        <end position="189"/>
    </location>
</feature>
<evidence type="ECO:0000256" key="2">
    <source>
        <dbReference type="ARBA" id="ARBA00022729"/>
    </source>
</evidence>